<dbReference type="AlphaFoldDB" id="A0A841EWU1"/>
<organism evidence="1 2">
    <name type="scientific">Arcicella rosea</name>
    <dbReference type="NCBI Taxonomy" id="502909"/>
    <lineage>
        <taxon>Bacteria</taxon>
        <taxon>Pseudomonadati</taxon>
        <taxon>Bacteroidota</taxon>
        <taxon>Cytophagia</taxon>
        <taxon>Cytophagales</taxon>
        <taxon>Flectobacillaceae</taxon>
        <taxon>Arcicella</taxon>
    </lineage>
</organism>
<dbReference type="EMBL" id="JACHKT010000029">
    <property type="protein sequence ID" value="MBB6004780.1"/>
    <property type="molecule type" value="Genomic_DNA"/>
</dbReference>
<keyword evidence="2" id="KW-1185">Reference proteome</keyword>
<dbReference type="Proteomes" id="UP000524404">
    <property type="component" value="Unassembled WGS sequence"/>
</dbReference>
<accession>A0A841EWU1</accession>
<comment type="caution">
    <text evidence="1">The sequence shown here is derived from an EMBL/GenBank/DDBJ whole genome shotgun (WGS) entry which is preliminary data.</text>
</comment>
<proteinExistence type="predicted"/>
<name>A0A841EWU1_9BACT</name>
<sequence length="120" mass="13747">MQKNTHIARLFSVFLMSLVIVFTVFGKTISATPKSQNLLSKVKTEQKQDNHTPKQCSVSELSVMQVSVPVNIDFAQEFIFHPCEFAFLSFERTFQSVQNLAFRLPHLEVLFEHFIVTNAP</sequence>
<evidence type="ECO:0000313" key="2">
    <source>
        <dbReference type="Proteomes" id="UP000524404"/>
    </source>
</evidence>
<dbReference type="RefSeq" id="WP_184136016.1">
    <property type="nucleotide sequence ID" value="NZ_JACHKT010000029.1"/>
</dbReference>
<reference evidence="1 2" key="1">
    <citation type="submission" date="2020-08" db="EMBL/GenBank/DDBJ databases">
        <title>Functional genomics of gut bacteria from endangered species of beetles.</title>
        <authorList>
            <person name="Carlos-Shanley C."/>
        </authorList>
    </citation>
    <scope>NUCLEOTIDE SEQUENCE [LARGE SCALE GENOMIC DNA]</scope>
    <source>
        <strain evidence="1 2">S00070</strain>
    </source>
</reference>
<protein>
    <submittedName>
        <fullName evidence="1">Uncharacterized protein</fullName>
    </submittedName>
</protein>
<gene>
    <name evidence="1" type="ORF">HNP25_003450</name>
</gene>
<evidence type="ECO:0000313" key="1">
    <source>
        <dbReference type="EMBL" id="MBB6004780.1"/>
    </source>
</evidence>